<dbReference type="Pfam" id="PF12833">
    <property type="entry name" value="HTH_18"/>
    <property type="match status" value="1"/>
</dbReference>
<reference evidence="5" key="1">
    <citation type="submission" date="2020-09" db="EMBL/GenBank/DDBJ databases">
        <title>A novel bacterium of genus Paenibacillus, isolated from South China Sea.</title>
        <authorList>
            <person name="Huang H."/>
            <person name="Mo K."/>
            <person name="Hu Y."/>
        </authorList>
    </citation>
    <scope>NUCLEOTIDE SEQUENCE</scope>
    <source>
        <strain evidence="5">IB182363</strain>
    </source>
</reference>
<dbReference type="GO" id="GO:0003700">
    <property type="term" value="F:DNA-binding transcription factor activity"/>
    <property type="evidence" value="ECO:0007669"/>
    <property type="project" value="InterPro"/>
</dbReference>
<dbReference type="PANTHER" id="PTHR43280:SF28">
    <property type="entry name" value="HTH-TYPE TRANSCRIPTIONAL ACTIVATOR RHAS"/>
    <property type="match status" value="1"/>
</dbReference>
<keyword evidence="2" id="KW-0238">DNA-binding</keyword>
<accession>A0A927C857</accession>
<keyword evidence="1" id="KW-0805">Transcription regulation</keyword>
<dbReference type="InterPro" id="IPR014710">
    <property type="entry name" value="RmlC-like_jellyroll"/>
</dbReference>
<dbReference type="RefSeq" id="WP_190926257.1">
    <property type="nucleotide sequence ID" value="NZ_JACXJA010000007.1"/>
</dbReference>
<dbReference type="AlphaFoldDB" id="A0A927C857"/>
<sequence>MLVYSKERYLESDEFAFAAFPYSTMPDRPFTPHVHEFVELVYVDSGCGEHLYKGNRFPVSKGDLFVIPPYAEHDYRVIGDAPLDVYNILFLPSFLVSELKVLSQVTPFVQFFYVEPFMKQNPDFESHLKLSRSEAEEVKQRLDRIVREFRDKPLGYRITVKALLIELLVWLSRRYEPVTAEPPFQTRDSEAIRKLCEFLDTHYAEPLQLEQVCRMCGMSQSAFTAKFKEVTGKTFTGYRNELRIQSALELLRGTDEKVIHIAERVGIGDSSYFNKLFKEQIGISPRDYRRLTRT</sequence>
<dbReference type="Gene3D" id="2.60.120.10">
    <property type="entry name" value="Jelly Rolls"/>
    <property type="match status" value="1"/>
</dbReference>
<keyword evidence="6" id="KW-1185">Reference proteome</keyword>
<evidence type="ECO:0000256" key="3">
    <source>
        <dbReference type="ARBA" id="ARBA00023163"/>
    </source>
</evidence>
<dbReference type="Gene3D" id="1.10.10.60">
    <property type="entry name" value="Homeodomain-like"/>
    <property type="match status" value="2"/>
</dbReference>
<dbReference type="InterPro" id="IPR003313">
    <property type="entry name" value="AraC-bd"/>
</dbReference>
<dbReference type="SUPFAM" id="SSF51215">
    <property type="entry name" value="Regulatory protein AraC"/>
    <property type="match status" value="1"/>
</dbReference>
<dbReference type="PANTHER" id="PTHR43280">
    <property type="entry name" value="ARAC-FAMILY TRANSCRIPTIONAL REGULATOR"/>
    <property type="match status" value="1"/>
</dbReference>
<name>A0A927C857_9BACL</name>
<evidence type="ECO:0000256" key="1">
    <source>
        <dbReference type="ARBA" id="ARBA00023015"/>
    </source>
</evidence>
<dbReference type="InterPro" id="IPR037923">
    <property type="entry name" value="HTH-like"/>
</dbReference>
<dbReference type="GO" id="GO:0043565">
    <property type="term" value="F:sequence-specific DNA binding"/>
    <property type="evidence" value="ECO:0007669"/>
    <property type="project" value="InterPro"/>
</dbReference>
<dbReference type="PRINTS" id="PR00032">
    <property type="entry name" value="HTHARAC"/>
</dbReference>
<gene>
    <name evidence="5" type="ORF">IDH45_07770</name>
</gene>
<feature type="domain" description="HTH araC/xylS-type" evidence="4">
    <location>
        <begin position="193"/>
        <end position="291"/>
    </location>
</feature>
<evidence type="ECO:0000313" key="6">
    <source>
        <dbReference type="Proteomes" id="UP000639396"/>
    </source>
</evidence>
<dbReference type="EMBL" id="JACXJA010000007">
    <property type="protein sequence ID" value="MBD2861878.1"/>
    <property type="molecule type" value="Genomic_DNA"/>
</dbReference>
<comment type="caution">
    <text evidence="5">The sequence shown here is derived from an EMBL/GenBank/DDBJ whole genome shotgun (WGS) entry which is preliminary data.</text>
</comment>
<keyword evidence="3" id="KW-0804">Transcription</keyword>
<organism evidence="5 6">
    <name type="scientific">Paenibacillus oceani</name>
    <dbReference type="NCBI Taxonomy" id="2772510"/>
    <lineage>
        <taxon>Bacteria</taxon>
        <taxon>Bacillati</taxon>
        <taxon>Bacillota</taxon>
        <taxon>Bacilli</taxon>
        <taxon>Bacillales</taxon>
        <taxon>Paenibacillaceae</taxon>
        <taxon>Paenibacillus</taxon>
    </lineage>
</organism>
<proteinExistence type="predicted"/>
<evidence type="ECO:0000313" key="5">
    <source>
        <dbReference type="EMBL" id="MBD2861878.1"/>
    </source>
</evidence>
<dbReference type="Pfam" id="PF02311">
    <property type="entry name" value="AraC_binding"/>
    <property type="match status" value="1"/>
</dbReference>
<dbReference type="SMART" id="SM00342">
    <property type="entry name" value="HTH_ARAC"/>
    <property type="match status" value="1"/>
</dbReference>
<dbReference type="InterPro" id="IPR020449">
    <property type="entry name" value="Tscrpt_reg_AraC-type_HTH"/>
</dbReference>
<dbReference type="Proteomes" id="UP000639396">
    <property type="component" value="Unassembled WGS sequence"/>
</dbReference>
<evidence type="ECO:0000256" key="2">
    <source>
        <dbReference type="ARBA" id="ARBA00023125"/>
    </source>
</evidence>
<dbReference type="SUPFAM" id="SSF46689">
    <property type="entry name" value="Homeodomain-like"/>
    <property type="match status" value="2"/>
</dbReference>
<dbReference type="PROSITE" id="PS01124">
    <property type="entry name" value="HTH_ARAC_FAMILY_2"/>
    <property type="match status" value="1"/>
</dbReference>
<evidence type="ECO:0000259" key="4">
    <source>
        <dbReference type="PROSITE" id="PS01124"/>
    </source>
</evidence>
<dbReference type="InterPro" id="IPR018060">
    <property type="entry name" value="HTH_AraC"/>
</dbReference>
<dbReference type="InterPro" id="IPR009057">
    <property type="entry name" value="Homeodomain-like_sf"/>
</dbReference>
<protein>
    <submittedName>
        <fullName evidence="5">Helix-turn-helix transcriptional regulator</fullName>
    </submittedName>
</protein>